<keyword evidence="2" id="KW-1185">Reference proteome</keyword>
<evidence type="ECO:0000313" key="2">
    <source>
        <dbReference type="Proteomes" id="UP001060150"/>
    </source>
</evidence>
<reference evidence="1" key="1">
    <citation type="submission" date="2022-08" db="EMBL/GenBank/DDBJ databases">
        <title>Streptomyces changanensis sp. nov., an actinomycete isolated from soil.</title>
        <authorList>
            <person name="Wu H."/>
            <person name="Han L."/>
        </authorList>
    </citation>
    <scope>NUCLEOTIDE SEQUENCE</scope>
    <source>
        <strain evidence="1">HL-66</strain>
    </source>
</reference>
<proteinExistence type="predicted"/>
<organism evidence="1 2">
    <name type="scientific">Streptomyces changanensis</name>
    <dbReference type="NCBI Taxonomy" id="2964669"/>
    <lineage>
        <taxon>Bacteria</taxon>
        <taxon>Bacillati</taxon>
        <taxon>Actinomycetota</taxon>
        <taxon>Actinomycetes</taxon>
        <taxon>Kitasatosporales</taxon>
        <taxon>Streptomycetaceae</taxon>
        <taxon>Streptomyces</taxon>
    </lineage>
</organism>
<gene>
    <name evidence="1" type="ORF">NRO40_04470</name>
</gene>
<sequence length="390" mass="41143">MHRPTDGPAHPEPRRVDPHVLGALLDRHGWHRRGGAAGHYTRWTPPGPGTTPTSLLIPDGRAFPDCDDLLAEALDALARSTAPSARDVLTALAVPSDEVRWWCGTGHDTGPPDPLGAPAEAAPWTAQDRLRAAARQVLVAAALAVHGHARHHGARHRDRARALVDGVLVGTPPPAGCGLTAFVPVTPARPVTERLHHALHAAREAVDYQRATGRPDAFDTAVAAGVSRELTEALVALVHGTEGAAVTLAWAPAAGAPAGCATRPEPVEFTPGDLPALRQAGDRYLRDEPSVPARVTGAVVRLCRSGPRGAGTVRLRVLSGADVPRLRVTLDEDAYRTAVHAHLAGLPLRLSGDLDSRAGFRRLTGAHDVEPVPVDDAERDRLLKALDGEC</sequence>
<dbReference type="Proteomes" id="UP001060150">
    <property type="component" value="Chromosome"/>
</dbReference>
<accession>A0ABY5N1L9</accession>
<dbReference type="EMBL" id="CP102332">
    <property type="protein sequence ID" value="UUS30164.1"/>
    <property type="molecule type" value="Genomic_DNA"/>
</dbReference>
<evidence type="ECO:0000313" key="1">
    <source>
        <dbReference type="EMBL" id="UUS30164.1"/>
    </source>
</evidence>
<protein>
    <submittedName>
        <fullName evidence="1">Uncharacterized protein</fullName>
    </submittedName>
</protein>
<name>A0ABY5N1L9_9ACTN</name>